<dbReference type="EMBL" id="HBUE01034721">
    <property type="protein sequence ID" value="CAG6458343.1"/>
    <property type="molecule type" value="Transcribed_RNA"/>
</dbReference>
<dbReference type="AlphaFoldDB" id="A0A8D8AQK8"/>
<proteinExistence type="predicted"/>
<dbReference type="EMBL" id="HBUE01034724">
    <property type="protein sequence ID" value="CAG6458348.1"/>
    <property type="molecule type" value="Transcribed_RNA"/>
</dbReference>
<sequence>MTNSLMPGPCSSCSATTAFFGVSSLRRRRSWRALRSFSNFLRSAGLRFLRCAKILRILAPMPPSAVFSSPESAIAMLSSGSRSIGSDLGCCTMGWATGGGCCWTGFAGDCLFTAHQRCTQDDADEDGRAVHARFRNQDYCSVFPFPPRSLLLYSYGHFLLHPSSPKGDTERFVVLSVFG</sequence>
<evidence type="ECO:0000313" key="1">
    <source>
        <dbReference type="EMBL" id="CAG6458346.1"/>
    </source>
</evidence>
<accession>A0A8D8AQK8</accession>
<reference evidence="1" key="1">
    <citation type="submission" date="2021-05" db="EMBL/GenBank/DDBJ databases">
        <authorList>
            <person name="Alioto T."/>
            <person name="Alioto T."/>
            <person name="Gomez Garrido J."/>
        </authorList>
    </citation>
    <scope>NUCLEOTIDE SEQUENCE</scope>
</reference>
<name>A0A8D8AQK8_CULPI</name>
<dbReference type="EMBL" id="HBUE01034730">
    <property type="protein sequence ID" value="CAG6458350.1"/>
    <property type="molecule type" value="Transcribed_RNA"/>
</dbReference>
<organism evidence="1">
    <name type="scientific">Culex pipiens</name>
    <name type="common">House mosquito</name>
    <dbReference type="NCBI Taxonomy" id="7175"/>
    <lineage>
        <taxon>Eukaryota</taxon>
        <taxon>Metazoa</taxon>
        <taxon>Ecdysozoa</taxon>
        <taxon>Arthropoda</taxon>
        <taxon>Hexapoda</taxon>
        <taxon>Insecta</taxon>
        <taxon>Pterygota</taxon>
        <taxon>Neoptera</taxon>
        <taxon>Endopterygota</taxon>
        <taxon>Diptera</taxon>
        <taxon>Nematocera</taxon>
        <taxon>Culicoidea</taxon>
        <taxon>Culicidae</taxon>
        <taxon>Culicinae</taxon>
        <taxon>Culicini</taxon>
        <taxon>Culex</taxon>
        <taxon>Culex</taxon>
    </lineage>
</organism>
<protein>
    <submittedName>
        <fullName evidence="1">(northern house mosquito) hypothetical protein</fullName>
    </submittedName>
</protein>
<dbReference type="EMBL" id="HBUE01034722">
    <property type="protein sequence ID" value="CAG6458346.1"/>
    <property type="molecule type" value="Transcribed_RNA"/>
</dbReference>